<dbReference type="InterPro" id="IPR018253">
    <property type="entry name" value="DnaJ_domain_CS"/>
</dbReference>
<dbReference type="InterPro" id="IPR001623">
    <property type="entry name" value="DnaJ_domain"/>
</dbReference>
<evidence type="ECO:0000259" key="5">
    <source>
        <dbReference type="PROSITE" id="PS50076"/>
    </source>
</evidence>
<evidence type="ECO:0000256" key="2">
    <source>
        <dbReference type="ARBA" id="ARBA00023136"/>
    </source>
</evidence>
<dbReference type="InterPro" id="IPR024586">
    <property type="entry name" value="DnaJ-like_C11_C"/>
</dbReference>
<keyword evidence="3" id="KW-0143">Chaperone</keyword>
<keyword evidence="7" id="KW-1185">Reference proteome</keyword>
<dbReference type="PANTHER" id="PTHR44157">
    <property type="entry name" value="DNAJ HOMOLOG SUBFAMILY C MEMBER 11"/>
    <property type="match status" value="1"/>
</dbReference>
<dbReference type="PROSITE" id="PS50076">
    <property type="entry name" value="DNAJ_2"/>
    <property type="match status" value="1"/>
</dbReference>
<dbReference type="PROSITE" id="PS00636">
    <property type="entry name" value="DNAJ_1"/>
    <property type="match status" value="1"/>
</dbReference>
<evidence type="ECO:0000256" key="3">
    <source>
        <dbReference type="ARBA" id="ARBA00023186"/>
    </source>
</evidence>
<dbReference type="Pfam" id="PF11875">
    <property type="entry name" value="DnaJ-like_C11_C"/>
    <property type="match status" value="1"/>
</dbReference>
<dbReference type="EMBL" id="ASGP02000001">
    <property type="protein sequence ID" value="KAH9528393.1"/>
    <property type="molecule type" value="Genomic_DNA"/>
</dbReference>
<dbReference type="Gene3D" id="1.10.287.110">
    <property type="entry name" value="DnaJ domain"/>
    <property type="match status" value="1"/>
</dbReference>
<evidence type="ECO:0000256" key="4">
    <source>
        <dbReference type="SAM" id="Coils"/>
    </source>
</evidence>
<comment type="caution">
    <text evidence="6">The sequence shown here is derived from an EMBL/GenBank/DDBJ whole genome shotgun (WGS) entry which is preliminary data.</text>
</comment>
<dbReference type="SUPFAM" id="SSF46565">
    <property type="entry name" value="Chaperone J-domain"/>
    <property type="match status" value="1"/>
</dbReference>
<dbReference type="Proteomes" id="UP000790347">
    <property type="component" value="Unassembled WGS sequence"/>
</dbReference>
<organism evidence="6 7">
    <name type="scientific">Dermatophagoides farinae</name>
    <name type="common">American house dust mite</name>
    <dbReference type="NCBI Taxonomy" id="6954"/>
    <lineage>
        <taxon>Eukaryota</taxon>
        <taxon>Metazoa</taxon>
        <taxon>Ecdysozoa</taxon>
        <taxon>Arthropoda</taxon>
        <taxon>Chelicerata</taxon>
        <taxon>Arachnida</taxon>
        <taxon>Acari</taxon>
        <taxon>Acariformes</taxon>
        <taxon>Sarcoptiformes</taxon>
        <taxon>Astigmata</taxon>
        <taxon>Psoroptidia</taxon>
        <taxon>Analgoidea</taxon>
        <taxon>Pyroglyphidae</taxon>
        <taxon>Dermatophagoidinae</taxon>
        <taxon>Dermatophagoides</taxon>
    </lineage>
</organism>
<evidence type="ECO:0000256" key="1">
    <source>
        <dbReference type="ARBA" id="ARBA00004370"/>
    </source>
</evidence>
<accession>A0A922IG94</accession>
<sequence>MNYDHNNDHIDDYYAFLNVPKNASVDDIRNSFRLLSRQFHPDKHTNPALKRQAELMFDKLKKAYDVLSDPDKRAVYDALGASGLQNNEAWALVEKKFKSVKEIREEYEQLMKAKEERMLQQRTSPKGNITVLVDATNLFQQDDSDDDDDDNDDRRLVISPSSIEVRSMTITQSLDTPLTLNNHVILNGMISVRNGVGSGNLALGLRHIFNPKTWGEIEFGAGQGPMFSMKVFRTLSPTLHATCNTNLYISSFGIRPGLSLILTRQFSKHFIGYLSYKAGIDSSMNTTMIYENEYCRVNGSLQFGYRNSFISSSYTHKFKQNNTRVKVGLKFGFLGIMMDYGCETRLSQYSTLGAAMTVGTIAGVNLRIKLIRNQQTYMLPILLSEEIVPGSLIYGTILPLISYYLIKNYIIDVYVKKMEQEELEKEKEANALLLEERRKDARAYIQLMKDFYERIIEREKSVDGLFIEKALYGQESHVEQYDNYNGPIPAEANVFDFKVALQVLVNEDSRLILTSASKSYLPGFFDTHLGGPKKLLIRYRYKSRDYRVILNENEGATLPSERHLVLSINEDHFN</sequence>
<dbReference type="InterPro" id="IPR036869">
    <property type="entry name" value="J_dom_sf"/>
</dbReference>
<reference evidence="6" key="2">
    <citation type="journal article" date="2022" name="Res Sq">
        <title>Comparative Genomics Reveals Insights into the Divergent Evolution of Astigmatic Mites and Household Pest Adaptations.</title>
        <authorList>
            <person name="Xiong Q."/>
            <person name="Wan A.T.-Y."/>
            <person name="Liu X.-Y."/>
            <person name="Fung C.S.-H."/>
            <person name="Xiao X."/>
            <person name="Malainual N."/>
            <person name="Hou J."/>
            <person name="Wang L."/>
            <person name="Wang M."/>
            <person name="Yang K."/>
            <person name="Cui Y."/>
            <person name="Leung E."/>
            <person name="Nong W."/>
            <person name="Shin S.-K."/>
            <person name="Au S."/>
            <person name="Jeong K.Y."/>
            <person name="Chew F.T."/>
            <person name="Hui J."/>
            <person name="Leung T.F."/>
            <person name="Tungtrongchitr A."/>
            <person name="Zhong N."/>
            <person name="Liu Z."/>
            <person name="Tsui S."/>
        </authorList>
    </citation>
    <scope>NUCLEOTIDE SEQUENCE</scope>
    <source>
        <strain evidence="6">Derf</strain>
        <tissue evidence="6">Whole organism</tissue>
    </source>
</reference>
<dbReference type="InterPro" id="IPR052243">
    <property type="entry name" value="Mito_inner_membrane_organizer"/>
</dbReference>
<dbReference type="GO" id="GO:0042407">
    <property type="term" value="P:cristae formation"/>
    <property type="evidence" value="ECO:0007669"/>
    <property type="project" value="TreeGrafter"/>
</dbReference>
<dbReference type="PRINTS" id="PR00625">
    <property type="entry name" value="JDOMAIN"/>
</dbReference>
<dbReference type="GO" id="GO:0016020">
    <property type="term" value="C:membrane"/>
    <property type="evidence" value="ECO:0007669"/>
    <property type="project" value="UniProtKB-SubCell"/>
</dbReference>
<feature type="coiled-coil region" evidence="4">
    <location>
        <begin position="93"/>
        <end position="124"/>
    </location>
</feature>
<gene>
    <name evidence="6" type="primary">DNAJC11</name>
    <name evidence="6" type="ORF">DERF_002345</name>
</gene>
<proteinExistence type="predicted"/>
<reference evidence="6" key="1">
    <citation type="submission" date="2013-05" db="EMBL/GenBank/DDBJ databases">
        <authorList>
            <person name="Yim A.K.Y."/>
            <person name="Chan T.F."/>
            <person name="Ji K.M."/>
            <person name="Liu X.Y."/>
            <person name="Zhou J.W."/>
            <person name="Li R.Q."/>
            <person name="Yang K.Y."/>
            <person name="Li J."/>
            <person name="Li M."/>
            <person name="Law P.T.W."/>
            <person name="Wu Y.L."/>
            <person name="Cai Z.L."/>
            <person name="Qin H."/>
            <person name="Bao Y."/>
            <person name="Leung R.K.K."/>
            <person name="Ng P.K.S."/>
            <person name="Zou J."/>
            <person name="Zhong X.J."/>
            <person name="Ran P.X."/>
            <person name="Zhong N.S."/>
            <person name="Liu Z.G."/>
            <person name="Tsui S.K.W."/>
        </authorList>
    </citation>
    <scope>NUCLEOTIDE SEQUENCE</scope>
    <source>
        <strain evidence="6">Derf</strain>
        <tissue evidence="6">Whole organism</tissue>
    </source>
</reference>
<feature type="domain" description="J" evidence="5">
    <location>
        <begin position="12"/>
        <end position="80"/>
    </location>
</feature>
<dbReference type="Pfam" id="PF00226">
    <property type="entry name" value="DnaJ"/>
    <property type="match status" value="1"/>
</dbReference>
<dbReference type="CDD" id="cd06257">
    <property type="entry name" value="DnaJ"/>
    <property type="match status" value="1"/>
</dbReference>
<keyword evidence="2" id="KW-0472">Membrane</keyword>
<name>A0A922IG94_DERFA</name>
<protein>
    <submittedName>
        <fullName evidence="6">DnaJ (Hsp40), sub C, member 11</fullName>
    </submittedName>
</protein>
<dbReference type="Pfam" id="PF22774">
    <property type="entry name" value="DNAJC11_beta-barrel"/>
    <property type="match status" value="1"/>
</dbReference>
<keyword evidence="4" id="KW-0175">Coiled coil</keyword>
<dbReference type="AlphaFoldDB" id="A0A922IG94"/>
<comment type="subcellular location">
    <subcellularLocation>
        <location evidence="1">Membrane</location>
    </subcellularLocation>
</comment>
<evidence type="ECO:0000313" key="7">
    <source>
        <dbReference type="Proteomes" id="UP000790347"/>
    </source>
</evidence>
<evidence type="ECO:0000313" key="6">
    <source>
        <dbReference type="EMBL" id="KAH9528393.1"/>
    </source>
</evidence>
<dbReference type="PANTHER" id="PTHR44157:SF1">
    <property type="entry name" value="DNAJ HOMOLOG SUBFAMILY C MEMBER 11"/>
    <property type="match status" value="1"/>
</dbReference>
<dbReference type="SMART" id="SM00271">
    <property type="entry name" value="DnaJ"/>
    <property type="match status" value="1"/>
</dbReference>
<dbReference type="GO" id="GO:0005739">
    <property type="term" value="C:mitochondrion"/>
    <property type="evidence" value="ECO:0007669"/>
    <property type="project" value="GOC"/>
</dbReference>
<dbReference type="InterPro" id="IPR055225">
    <property type="entry name" value="DNAJC11-like_beta-barrel"/>
</dbReference>